<reference evidence="3" key="1">
    <citation type="submission" date="2018-05" db="EMBL/GenBank/DDBJ databases">
        <authorList>
            <person name="Lanie J.A."/>
            <person name="Ng W.-L."/>
            <person name="Kazmierczak K.M."/>
            <person name="Andrzejewski T.M."/>
            <person name="Davidsen T.M."/>
            <person name="Wayne K.J."/>
            <person name="Tettelin H."/>
            <person name="Glass J.I."/>
            <person name="Rusch D."/>
            <person name="Podicherti R."/>
            <person name="Tsui H.-C.T."/>
            <person name="Winkler M.E."/>
        </authorList>
    </citation>
    <scope>NUCLEOTIDE SEQUENCE</scope>
</reference>
<name>A0A381QHV6_9ZZZZ</name>
<feature type="transmembrane region" description="Helical" evidence="1">
    <location>
        <begin position="368"/>
        <end position="390"/>
    </location>
</feature>
<dbReference type="SUPFAM" id="SSF103473">
    <property type="entry name" value="MFS general substrate transporter"/>
    <property type="match status" value="1"/>
</dbReference>
<feature type="domain" description="Major facilitator superfamily (MFS) profile" evidence="2">
    <location>
        <begin position="12"/>
        <end position="393"/>
    </location>
</feature>
<dbReference type="InterPro" id="IPR036259">
    <property type="entry name" value="MFS_trans_sf"/>
</dbReference>
<sequence>MSGQSEIDGARGWIVAFAGCAINTWTFGVFYAFATALEQMVDEFNASLSGIAAFFSVTTFLFFAVGMLAGPLADRFGARRLVAVGAFLMGGGLWLTAQVESLLTGIVIYGLGVGLGIGSYLVPLSVATGAWFEKHRTLALGINTVGIGLGTLILVPVAEWLIRTAGWRSAFELMGIGSIIVYGVVAMVSFRPPTPPASVSVSVAAARRAIRKSEFWRLYTAGLLMSVALFIPFVFLVQYAKEQGIASSTAAFLITSLGLGSVLGRLGLGVLGMRLGVLPLIILCFGIQPIAYLLWLLAGANYPLLLLFAALLGVGYGGFVALSPVAMAGIFGLEGLGGVLGVQYTSAGVGALIGPISAGAIIDATGSYTVAIVGAIFVSLAATVSVLPLWRLGDGAPSAPPKRSFLSRPTVWLVSPR</sequence>
<feature type="transmembrane region" description="Helical" evidence="1">
    <location>
        <begin position="304"/>
        <end position="332"/>
    </location>
</feature>
<dbReference type="PANTHER" id="PTHR11360:SF284">
    <property type="entry name" value="EG:103B4.3 PROTEIN-RELATED"/>
    <property type="match status" value="1"/>
</dbReference>
<dbReference type="InterPro" id="IPR050327">
    <property type="entry name" value="Proton-linked_MCT"/>
</dbReference>
<keyword evidence="1" id="KW-0812">Transmembrane</keyword>
<dbReference type="InterPro" id="IPR020846">
    <property type="entry name" value="MFS_dom"/>
</dbReference>
<dbReference type="EMBL" id="UINC01001371">
    <property type="protein sequence ID" value="SUZ78915.1"/>
    <property type="molecule type" value="Genomic_DNA"/>
</dbReference>
<organism evidence="3">
    <name type="scientific">marine metagenome</name>
    <dbReference type="NCBI Taxonomy" id="408172"/>
    <lineage>
        <taxon>unclassified sequences</taxon>
        <taxon>metagenomes</taxon>
        <taxon>ecological metagenomes</taxon>
    </lineage>
</organism>
<feature type="transmembrane region" description="Helical" evidence="1">
    <location>
        <begin position="170"/>
        <end position="190"/>
    </location>
</feature>
<feature type="transmembrane region" description="Helical" evidence="1">
    <location>
        <begin position="12"/>
        <end position="34"/>
    </location>
</feature>
<dbReference type="GO" id="GO:0022857">
    <property type="term" value="F:transmembrane transporter activity"/>
    <property type="evidence" value="ECO:0007669"/>
    <property type="project" value="InterPro"/>
</dbReference>
<feature type="transmembrane region" description="Helical" evidence="1">
    <location>
        <begin position="103"/>
        <end position="126"/>
    </location>
</feature>
<dbReference type="PANTHER" id="PTHR11360">
    <property type="entry name" value="MONOCARBOXYLATE TRANSPORTER"/>
    <property type="match status" value="1"/>
</dbReference>
<feature type="transmembrane region" description="Helical" evidence="1">
    <location>
        <begin position="138"/>
        <end position="158"/>
    </location>
</feature>
<dbReference type="Gene3D" id="1.20.1250.20">
    <property type="entry name" value="MFS general substrate transporter like domains"/>
    <property type="match status" value="1"/>
</dbReference>
<dbReference type="AlphaFoldDB" id="A0A381QHV6"/>
<feature type="transmembrane region" description="Helical" evidence="1">
    <location>
        <begin position="81"/>
        <end position="97"/>
    </location>
</feature>
<dbReference type="InterPro" id="IPR011701">
    <property type="entry name" value="MFS"/>
</dbReference>
<feature type="transmembrane region" description="Helical" evidence="1">
    <location>
        <begin position="344"/>
        <end position="362"/>
    </location>
</feature>
<feature type="transmembrane region" description="Helical" evidence="1">
    <location>
        <begin position="245"/>
        <end position="263"/>
    </location>
</feature>
<protein>
    <recommendedName>
        <fullName evidence="2">Major facilitator superfamily (MFS) profile domain-containing protein</fullName>
    </recommendedName>
</protein>
<feature type="transmembrane region" description="Helical" evidence="1">
    <location>
        <begin position="46"/>
        <end position="69"/>
    </location>
</feature>
<evidence type="ECO:0000259" key="2">
    <source>
        <dbReference type="PROSITE" id="PS50850"/>
    </source>
</evidence>
<dbReference type="Pfam" id="PF07690">
    <property type="entry name" value="MFS_1"/>
    <property type="match status" value="1"/>
</dbReference>
<proteinExistence type="predicted"/>
<keyword evidence="1" id="KW-1133">Transmembrane helix</keyword>
<evidence type="ECO:0000256" key="1">
    <source>
        <dbReference type="SAM" id="Phobius"/>
    </source>
</evidence>
<feature type="transmembrane region" description="Helical" evidence="1">
    <location>
        <begin position="275"/>
        <end position="298"/>
    </location>
</feature>
<gene>
    <name evidence="3" type="ORF">METZ01_LOCUS31769</name>
</gene>
<accession>A0A381QHV6</accession>
<keyword evidence="1" id="KW-0472">Membrane</keyword>
<evidence type="ECO:0000313" key="3">
    <source>
        <dbReference type="EMBL" id="SUZ78915.1"/>
    </source>
</evidence>
<feature type="transmembrane region" description="Helical" evidence="1">
    <location>
        <begin position="218"/>
        <end position="239"/>
    </location>
</feature>
<dbReference type="PROSITE" id="PS50850">
    <property type="entry name" value="MFS"/>
    <property type="match status" value="1"/>
</dbReference>